<dbReference type="Pfam" id="PF00512">
    <property type="entry name" value="HisKA"/>
    <property type="match status" value="1"/>
</dbReference>
<evidence type="ECO:0000256" key="3">
    <source>
        <dbReference type="ARBA" id="ARBA00022553"/>
    </source>
</evidence>
<feature type="transmembrane region" description="Helical" evidence="6">
    <location>
        <begin position="59"/>
        <end position="78"/>
    </location>
</feature>
<feature type="transmembrane region" description="Helical" evidence="6">
    <location>
        <begin position="168"/>
        <end position="191"/>
    </location>
</feature>
<feature type="domain" description="Histidine kinase" evidence="7">
    <location>
        <begin position="235"/>
        <end position="447"/>
    </location>
</feature>
<dbReference type="KEGG" id="msaa:QYS49_36545"/>
<feature type="transmembrane region" description="Helical" evidence="6">
    <location>
        <begin position="32"/>
        <end position="53"/>
    </location>
</feature>
<dbReference type="PRINTS" id="PR00344">
    <property type="entry name" value="BCTRLSENSOR"/>
</dbReference>
<dbReference type="Gene3D" id="3.30.565.10">
    <property type="entry name" value="Histidine kinase-like ATPase, C-terminal domain"/>
    <property type="match status" value="1"/>
</dbReference>
<dbReference type="Pfam" id="PF20969">
    <property type="entry name" value="MASE11"/>
    <property type="match status" value="1"/>
</dbReference>
<comment type="catalytic activity">
    <reaction evidence="1">
        <text>ATP + protein L-histidine = ADP + protein N-phospho-L-histidine.</text>
        <dbReference type="EC" id="2.7.13.3"/>
    </reaction>
</comment>
<dbReference type="Pfam" id="PF02518">
    <property type="entry name" value="HATPase_c"/>
    <property type="match status" value="1"/>
</dbReference>
<evidence type="ECO:0000259" key="7">
    <source>
        <dbReference type="PROSITE" id="PS50109"/>
    </source>
</evidence>
<dbReference type="PANTHER" id="PTHR42878:SF15">
    <property type="entry name" value="BACTERIOPHYTOCHROME"/>
    <property type="match status" value="1"/>
</dbReference>
<dbReference type="CDD" id="cd00082">
    <property type="entry name" value="HisKA"/>
    <property type="match status" value="1"/>
</dbReference>
<keyword evidence="4" id="KW-0808">Transferase</keyword>
<dbReference type="GO" id="GO:0005524">
    <property type="term" value="F:ATP binding"/>
    <property type="evidence" value="ECO:0007669"/>
    <property type="project" value="UniProtKB-KW"/>
</dbReference>
<dbReference type="GO" id="GO:0007234">
    <property type="term" value="P:osmosensory signaling via phosphorelay pathway"/>
    <property type="evidence" value="ECO:0007669"/>
    <property type="project" value="TreeGrafter"/>
</dbReference>
<dbReference type="SUPFAM" id="SSF55874">
    <property type="entry name" value="ATPase domain of HSP90 chaperone/DNA topoisomerase II/histidine kinase"/>
    <property type="match status" value="1"/>
</dbReference>
<keyword evidence="5" id="KW-0418">Kinase</keyword>
<dbReference type="EMBL" id="CP129971">
    <property type="protein sequence ID" value="WMN10929.1"/>
    <property type="molecule type" value="Genomic_DNA"/>
</dbReference>
<dbReference type="RefSeq" id="WP_308347521.1">
    <property type="nucleotide sequence ID" value="NZ_CP129971.1"/>
</dbReference>
<evidence type="ECO:0000256" key="6">
    <source>
        <dbReference type="SAM" id="Phobius"/>
    </source>
</evidence>
<dbReference type="InterPro" id="IPR036097">
    <property type="entry name" value="HisK_dim/P_sf"/>
</dbReference>
<dbReference type="GO" id="GO:0000155">
    <property type="term" value="F:phosphorelay sensor kinase activity"/>
    <property type="evidence" value="ECO:0007669"/>
    <property type="project" value="InterPro"/>
</dbReference>
<keyword evidence="6" id="KW-1133">Transmembrane helix</keyword>
<feature type="transmembrane region" description="Helical" evidence="6">
    <location>
        <begin position="137"/>
        <end position="156"/>
    </location>
</feature>
<evidence type="ECO:0000256" key="4">
    <source>
        <dbReference type="ARBA" id="ARBA00022679"/>
    </source>
</evidence>
<dbReference type="InterPro" id="IPR004358">
    <property type="entry name" value="Sig_transdc_His_kin-like_C"/>
</dbReference>
<evidence type="ECO:0000313" key="8">
    <source>
        <dbReference type="EMBL" id="WMN10929.1"/>
    </source>
</evidence>
<dbReference type="Proteomes" id="UP001230496">
    <property type="component" value="Chromosome"/>
</dbReference>
<dbReference type="InterPro" id="IPR048437">
    <property type="entry name" value="MASE11"/>
</dbReference>
<dbReference type="SMART" id="SM00387">
    <property type="entry name" value="HATPase_c"/>
    <property type="match status" value="1"/>
</dbReference>
<keyword evidence="3" id="KW-0597">Phosphoprotein</keyword>
<keyword evidence="6" id="KW-0812">Transmembrane</keyword>
<proteinExistence type="predicted"/>
<dbReference type="PANTHER" id="PTHR42878">
    <property type="entry name" value="TWO-COMPONENT HISTIDINE KINASE"/>
    <property type="match status" value="1"/>
</dbReference>
<evidence type="ECO:0000256" key="2">
    <source>
        <dbReference type="ARBA" id="ARBA00012438"/>
    </source>
</evidence>
<dbReference type="InterPro" id="IPR036890">
    <property type="entry name" value="HATPase_C_sf"/>
</dbReference>
<dbReference type="PROSITE" id="PS50109">
    <property type="entry name" value="HIS_KIN"/>
    <property type="match status" value="1"/>
</dbReference>
<dbReference type="GO" id="GO:0000156">
    <property type="term" value="F:phosphorelay response regulator activity"/>
    <property type="evidence" value="ECO:0007669"/>
    <property type="project" value="TreeGrafter"/>
</dbReference>
<evidence type="ECO:0000313" key="9">
    <source>
        <dbReference type="Proteomes" id="UP001230496"/>
    </source>
</evidence>
<evidence type="ECO:0000256" key="5">
    <source>
        <dbReference type="ARBA" id="ARBA00022777"/>
    </source>
</evidence>
<dbReference type="FunFam" id="3.30.565.10:FF:000006">
    <property type="entry name" value="Sensor histidine kinase WalK"/>
    <property type="match status" value="1"/>
</dbReference>
<evidence type="ECO:0000256" key="1">
    <source>
        <dbReference type="ARBA" id="ARBA00000085"/>
    </source>
</evidence>
<dbReference type="Gene3D" id="1.10.287.130">
    <property type="match status" value="1"/>
</dbReference>
<dbReference type="InterPro" id="IPR005467">
    <property type="entry name" value="His_kinase_dom"/>
</dbReference>
<protein>
    <recommendedName>
        <fullName evidence="2">histidine kinase</fullName>
        <ecNumber evidence="2">2.7.13.3</ecNumber>
    </recommendedName>
</protein>
<dbReference type="GO" id="GO:0030295">
    <property type="term" value="F:protein kinase activator activity"/>
    <property type="evidence" value="ECO:0007669"/>
    <property type="project" value="TreeGrafter"/>
</dbReference>
<reference evidence="8 9" key="1">
    <citation type="submission" date="2023-08" db="EMBL/GenBank/DDBJ databases">
        <title>Comparative genomics and taxonomic characterization of three novel marine species of genus Marivirga.</title>
        <authorList>
            <person name="Muhammad N."/>
            <person name="Kim S.-G."/>
        </authorList>
    </citation>
    <scope>NUCLEOTIDE SEQUENCE [LARGE SCALE GENOMIC DNA]</scope>
    <source>
        <strain evidence="8 9">BDSF4-3</strain>
    </source>
</reference>
<name>A0AA51N9H0_9BACT</name>
<dbReference type="SMART" id="SM00388">
    <property type="entry name" value="HisKA"/>
    <property type="match status" value="1"/>
</dbReference>
<dbReference type="AlphaFoldDB" id="A0AA51N9H0"/>
<dbReference type="EC" id="2.7.13.3" evidence="2"/>
<keyword evidence="8" id="KW-0067">ATP-binding</keyword>
<keyword evidence="6" id="KW-0472">Membrane</keyword>
<keyword evidence="8" id="KW-0547">Nucleotide-binding</keyword>
<dbReference type="InterPro" id="IPR050351">
    <property type="entry name" value="BphY/WalK/GraS-like"/>
</dbReference>
<dbReference type="InterPro" id="IPR003661">
    <property type="entry name" value="HisK_dim/P_dom"/>
</dbReference>
<keyword evidence="9" id="KW-1185">Reference proteome</keyword>
<sequence length="454" mass="52056">MKYWGEYKIRLAKTILGQQKAIQNLSYYRNQLFYYIVLYTLVFSPIAIVPGIFASYQTGFINLAILNALTFLILLVLAFIKPIKIETRKLILVSFLFIISWTLLFELKLEGPGLMYLFTVTIVTCLIHSGKVAYLLILINSIILSLIGLNIEFQWLSLAISEGQSITTWFGVVVNLIFLSIIIVACFEVIFKKLEKIIIQQRQLNEIVNQDNQKMLDAQKVLKEKNEELNQFAHTIAHDLKEPLRSMQAFAHLTISKYKESIPEKGQEFLTHIQTSSERMALLLDSLLNYAQIGKGKQMSAFSVKELVKELERDLSQLIEENEAKVIYNGLPEIVGYEIEFKQLLQNLIANAIKFKKDEEDIEVKIEANEKDQHWEFLVADNGIGIDPKYKEKIFTIFHRLHKDKFPGTGLGLANCKKIVEIHGGKIWVDSEPEVGSTFIFTISKNLENSVKNE</sequence>
<gene>
    <name evidence="8" type="ORF">QYS49_36545</name>
</gene>
<feature type="transmembrane region" description="Helical" evidence="6">
    <location>
        <begin position="90"/>
        <end position="107"/>
    </location>
</feature>
<organism evidence="8 9">
    <name type="scientific">Marivirga salinarum</name>
    <dbReference type="NCBI Taxonomy" id="3059078"/>
    <lineage>
        <taxon>Bacteria</taxon>
        <taxon>Pseudomonadati</taxon>
        <taxon>Bacteroidota</taxon>
        <taxon>Cytophagia</taxon>
        <taxon>Cytophagales</taxon>
        <taxon>Marivirgaceae</taxon>
        <taxon>Marivirga</taxon>
    </lineage>
</organism>
<accession>A0AA51N9H0</accession>
<dbReference type="InterPro" id="IPR003594">
    <property type="entry name" value="HATPase_dom"/>
</dbReference>
<dbReference type="SUPFAM" id="SSF47384">
    <property type="entry name" value="Homodimeric domain of signal transducing histidine kinase"/>
    <property type="match status" value="1"/>
</dbReference>